<dbReference type="SUPFAM" id="SSF82895">
    <property type="entry name" value="TSP-1 type 1 repeat"/>
    <property type="match status" value="1"/>
</dbReference>
<sequence length="346" mass="38692">MFATKSTEFKILGGGLRRPGKVLQQSWDKNWYPVCDNFEDEESRNLFGDMVCQQIGFAKELSKPAREFEKDSCPQCWRDFDIVGISCSNDGNVKCDYKYSHFSGSGTCIKGKSDLYIQCKKPLSLNGEWTPWSEWTYCDETGSDYFKQRSRTCYDDGKRAICPEGESDFELKPDCLCEKANEIADYNKDYYSDSSSSSYDYSYGSPSGSSDIKASSPDDMSLYSSSYDYYRHQSSESPPFVVRKPDADIFTQKTPILESDSDPPVVTVELSDSVTFPAFSDSKPETAAFGSQTMILIGVAVLGCLILLVIALVKRRKTSNNSGNTLDDERKVPESIGLIQPKTAAH</sequence>
<proteinExistence type="predicted"/>
<keyword evidence="3" id="KW-0812">Transmembrane</keyword>
<dbReference type="EMBL" id="OU015569">
    <property type="protein sequence ID" value="CAG5095829.1"/>
    <property type="molecule type" value="Genomic_DNA"/>
</dbReference>
<comment type="caution">
    <text evidence="1">Lacks conserved residue(s) required for the propagation of feature annotation.</text>
</comment>
<protein>
    <submittedName>
        <fullName evidence="5">Oidioi.mRNA.OKI2018_I69.XSR.g14357.t1.cds</fullName>
    </submittedName>
</protein>
<keyword evidence="6" id="KW-1185">Reference proteome</keyword>
<evidence type="ECO:0000313" key="6">
    <source>
        <dbReference type="Proteomes" id="UP001158576"/>
    </source>
</evidence>
<feature type="transmembrane region" description="Helical" evidence="3">
    <location>
        <begin position="294"/>
        <end position="313"/>
    </location>
</feature>
<evidence type="ECO:0000256" key="3">
    <source>
        <dbReference type="SAM" id="Phobius"/>
    </source>
</evidence>
<accession>A0ABN7SBC1</accession>
<evidence type="ECO:0000256" key="2">
    <source>
        <dbReference type="SAM" id="MobiDB-lite"/>
    </source>
</evidence>
<dbReference type="Proteomes" id="UP001158576">
    <property type="component" value="Chromosome XSR"/>
</dbReference>
<evidence type="ECO:0000256" key="1">
    <source>
        <dbReference type="PROSITE-ProRule" id="PRU00196"/>
    </source>
</evidence>
<feature type="region of interest" description="Disordered" evidence="2">
    <location>
        <begin position="319"/>
        <end position="346"/>
    </location>
</feature>
<evidence type="ECO:0000313" key="5">
    <source>
        <dbReference type="EMBL" id="CAG5095829.1"/>
    </source>
</evidence>
<dbReference type="InterPro" id="IPR001190">
    <property type="entry name" value="SRCR"/>
</dbReference>
<dbReference type="InterPro" id="IPR036383">
    <property type="entry name" value="TSP1_rpt_sf"/>
</dbReference>
<feature type="domain" description="SRCR" evidence="4">
    <location>
        <begin position="9"/>
        <end position="120"/>
    </location>
</feature>
<dbReference type="PROSITE" id="PS50287">
    <property type="entry name" value="SRCR_2"/>
    <property type="match status" value="1"/>
</dbReference>
<dbReference type="Gene3D" id="2.20.100.10">
    <property type="entry name" value="Thrombospondin type-1 (TSP1) repeat"/>
    <property type="match status" value="1"/>
</dbReference>
<reference evidence="5 6" key="1">
    <citation type="submission" date="2021-04" db="EMBL/GenBank/DDBJ databases">
        <authorList>
            <person name="Bliznina A."/>
        </authorList>
    </citation>
    <scope>NUCLEOTIDE SEQUENCE [LARGE SCALE GENOMIC DNA]</scope>
</reference>
<keyword evidence="3" id="KW-1133">Transmembrane helix</keyword>
<keyword evidence="3" id="KW-0472">Membrane</keyword>
<gene>
    <name evidence="5" type="ORF">OKIOD_LOCUS5915</name>
</gene>
<evidence type="ECO:0000259" key="4">
    <source>
        <dbReference type="PROSITE" id="PS50287"/>
    </source>
</evidence>
<organism evidence="5 6">
    <name type="scientific">Oikopleura dioica</name>
    <name type="common">Tunicate</name>
    <dbReference type="NCBI Taxonomy" id="34765"/>
    <lineage>
        <taxon>Eukaryota</taxon>
        <taxon>Metazoa</taxon>
        <taxon>Chordata</taxon>
        <taxon>Tunicata</taxon>
        <taxon>Appendicularia</taxon>
        <taxon>Copelata</taxon>
        <taxon>Oikopleuridae</taxon>
        <taxon>Oikopleura</taxon>
    </lineage>
</organism>
<name>A0ABN7SBC1_OIKDI</name>